<dbReference type="Pfam" id="PF07927">
    <property type="entry name" value="HicA_toxin"/>
    <property type="match status" value="1"/>
</dbReference>
<keyword evidence="5" id="KW-0378">Hydrolase</keyword>
<dbReference type="EMBL" id="FP565575">
    <property type="protein sequence ID" value="CBE67670.1"/>
    <property type="molecule type" value="Genomic_DNA"/>
</dbReference>
<dbReference type="Gene3D" id="3.30.920.30">
    <property type="entry name" value="Hypothetical protein"/>
    <property type="match status" value="1"/>
</dbReference>
<evidence type="ECO:0000256" key="7">
    <source>
        <dbReference type="ARBA" id="ARBA00023016"/>
    </source>
</evidence>
<dbReference type="InterPro" id="IPR012933">
    <property type="entry name" value="HicA_mRNA_interferase"/>
</dbReference>
<dbReference type="AlphaFoldDB" id="D5MKM3"/>
<accession>D5MKM3</accession>
<dbReference type="GO" id="GO:0004519">
    <property type="term" value="F:endonuclease activity"/>
    <property type="evidence" value="ECO:0007669"/>
    <property type="project" value="UniProtKB-KW"/>
</dbReference>
<comment type="similarity">
    <text evidence="1">Belongs to the HicA mRNA interferase family.</text>
</comment>
<keyword evidence="4" id="KW-0255">Endonuclease</keyword>
<protein>
    <submittedName>
        <fullName evidence="8">Uncharacterized protein</fullName>
    </submittedName>
</protein>
<evidence type="ECO:0000256" key="2">
    <source>
        <dbReference type="ARBA" id="ARBA00022649"/>
    </source>
</evidence>
<name>D5MKM3_METO1</name>
<sequence>MHAWDFSARTTLACWVRSTAGPLINNSGLLLSLSEAYPTRCDPALRTDTPRLQLFSEESVALSSSAAPQVTDSVRCQYEASGNWHVIDGGLQETILKFSELVRLLEAHGFELVREKGSIRYYGKAGWPALIRIDYHGAKEVPSGTCHHILKSAGIQKGGSHD</sequence>
<dbReference type="Proteomes" id="UP000006898">
    <property type="component" value="Chromosome"/>
</dbReference>
<dbReference type="GO" id="GO:0016787">
    <property type="term" value="F:hydrolase activity"/>
    <property type="evidence" value="ECO:0007669"/>
    <property type="project" value="UniProtKB-KW"/>
</dbReference>
<organism evidence="8 9">
    <name type="scientific">Methylomirabilis oxygeniifera</name>
    <dbReference type="NCBI Taxonomy" id="671143"/>
    <lineage>
        <taxon>Bacteria</taxon>
        <taxon>Candidatus Methylomirabilota</taxon>
        <taxon>Candidatus Methylomirabilia</taxon>
        <taxon>Candidatus Methylomirabilales</taxon>
        <taxon>Candidatus Methylomirabilaceae</taxon>
        <taxon>Candidatus Methylomirabilis</taxon>
    </lineage>
</organism>
<evidence type="ECO:0000256" key="3">
    <source>
        <dbReference type="ARBA" id="ARBA00022722"/>
    </source>
</evidence>
<evidence type="ECO:0000256" key="1">
    <source>
        <dbReference type="ARBA" id="ARBA00006620"/>
    </source>
</evidence>
<proteinExistence type="inferred from homology"/>
<dbReference type="HOGENOM" id="CLU_1632329_0_0_0"/>
<dbReference type="eggNOG" id="COG1724">
    <property type="taxonomic scope" value="Bacteria"/>
</dbReference>
<evidence type="ECO:0000256" key="5">
    <source>
        <dbReference type="ARBA" id="ARBA00022801"/>
    </source>
</evidence>
<keyword evidence="6" id="KW-0694">RNA-binding</keyword>
<evidence type="ECO:0000256" key="4">
    <source>
        <dbReference type="ARBA" id="ARBA00022759"/>
    </source>
</evidence>
<evidence type="ECO:0000313" key="9">
    <source>
        <dbReference type="Proteomes" id="UP000006898"/>
    </source>
</evidence>
<dbReference type="GO" id="GO:0003729">
    <property type="term" value="F:mRNA binding"/>
    <property type="evidence" value="ECO:0007669"/>
    <property type="project" value="InterPro"/>
</dbReference>
<evidence type="ECO:0000313" key="8">
    <source>
        <dbReference type="EMBL" id="CBE67670.1"/>
    </source>
</evidence>
<dbReference type="SUPFAM" id="SSF54786">
    <property type="entry name" value="YcfA/nrd intein domain"/>
    <property type="match status" value="1"/>
</dbReference>
<gene>
    <name evidence="8" type="ORF">DAMO_0595</name>
</gene>
<dbReference type="InterPro" id="IPR038570">
    <property type="entry name" value="HicA_sf"/>
</dbReference>
<evidence type="ECO:0000256" key="6">
    <source>
        <dbReference type="ARBA" id="ARBA00022884"/>
    </source>
</evidence>
<keyword evidence="7" id="KW-0346">Stress response</keyword>
<dbReference type="STRING" id="671143.DAMO_0595"/>
<keyword evidence="2" id="KW-1277">Toxin-antitoxin system</keyword>
<reference evidence="8 9" key="1">
    <citation type="journal article" date="2010" name="Nature">
        <title>Nitrite-driven anaerobic methane oxidation by oxygenic bacteria.</title>
        <authorList>
            <person name="Ettwig K.F."/>
            <person name="Butler M.K."/>
            <person name="Le Paslier D."/>
            <person name="Pelletier E."/>
            <person name="Mangenot S."/>
            <person name="Kuypers M.M.M."/>
            <person name="Schreiber F."/>
            <person name="Dutilh B.E."/>
            <person name="Zedelius J."/>
            <person name="de Beer D."/>
            <person name="Gloerich J."/>
            <person name="Wessels H.J.C.T."/>
            <person name="van Allen T."/>
            <person name="Luesken F."/>
            <person name="Wu M."/>
            <person name="van de Pas-Schoonen K.T."/>
            <person name="Op den Camp H.J.M."/>
            <person name="Janssen-Megens E.M."/>
            <person name="Francoijs K-J."/>
            <person name="Stunnenberg H."/>
            <person name="Weissenbach J."/>
            <person name="Jetten M.S.M."/>
            <person name="Strous M."/>
        </authorList>
    </citation>
    <scope>NUCLEOTIDE SEQUENCE [LARGE SCALE GENOMIC DNA]</scope>
</reference>
<dbReference type="KEGG" id="mox:DAMO_0595"/>
<keyword evidence="3" id="KW-0540">Nuclease</keyword>